<evidence type="ECO:0000256" key="1">
    <source>
        <dbReference type="ARBA" id="ARBA00001974"/>
    </source>
</evidence>
<dbReference type="GO" id="GO:0016627">
    <property type="term" value="F:oxidoreductase activity, acting on the CH-CH group of donors"/>
    <property type="evidence" value="ECO:0007669"/>
    <property type="project" value="InterPro"/>
</dbReference>
<dbReference type="InterPro" id="IPR009100">
    <property type="entry name" value="AcylCoA_DH/oxidase_NM_dom_sf"/>
</dbReference>
<dbReference type="EMBL" id="JARK01000704">
    <property type="protein sequence ID" value="EYC35236.1"/>
    <property type="molecule type" value="Genomic_DNA"/>
</dbReference>
<evidence type="ECO:0000259" key="8">
    <source>
        <dbReference type="Pfam" id="PF00441"/>
    </source>
</evidence>
<keyword evidence="4 7" id="KW-0274">FAD</keyword>
<proteinExistence type="inferred from homology"/>
<evidence type="ECO:0000256" key="7">
    <source>
        <dbReference type="RuleBase" id="RU362125"/>
    </source>
</evidence>
<feature type="domain" description="Acyl-CoA dehydrogenase/oxidase C-terminal" evidence="8">
    <location>
        <begin position="111"/>
        <end position="259"/>
    </location>
</feature>
<dbReference type="Proteomes" id="UP000024635">
    <property type="component" value="Unassembled WGS sequence"/>
</dbReference>
<reference evidence="11" key="1">
    <citation type="journal article" date="2015" name="Nat. Genet.">
        <title>The genome and transcriptome of the zoonotic hookworm Ancylostoma ceylanicum identify infection-specific gene families.</title>
        <authorList>
            <person name="Schwarz E.M."/>
            <person name="Hu Y."/>
            <person name="Antoshechkin I."/>
            <person name="Miller M.M."/>
            <person name="Sternberg P.W."/>
            <person name="Aroian R.V."/>
        </authorList>
    </citation>
    <scope>NUCLEOTIDE SEQUENCE</scope>
    <source>
        <strain evidence="11">HY135</strain>
    </source>
</reference>
<dbReference type="Pfam" id="PF02770">
    <property type="entry name" value="Acyl-CoA_dh_M"/>
    <property type="match status" value="1"/>
</dbReference>
<evidence type="ECO:0008006" key="12">
    <source>
        <dbReference type="Google" id="ProtNLM"/>
    </source>
</evidence>
<accession>A0A016W6L8</accession>
<dbReference type="OrthoDB" id="10254877at2759"/>
<evidence type="ECO:0000256" key="2">
    <source>
        <dbReference type="ARBA" id="ARBA00009347"/>
    </source>
</evidence>
<dbReference type="InterPro" id="IPR009075">
    <property type="entry name" value="AcylCo_DH/oxidase_C"/>
</dbReference>
<dbReference type="Gene3D" id="2.40.110.10">
    <property type="entry name" value="Butyryl-CoA Dehydrogenase, subunit A, domain 2"/>
    <property type="match status" value="1"/>
</dbReference>
<dbReference type="FunFam" id="1.20.140.10:FF:000001">
    <property type="entry name" value="Acyl-CoA dehydrogenase"/>
    <property type="match status" value="1"/>
</dbReference>
<organism evidence="10 11">
    <name type="scientific">Ancylostoma ceylanicum</name>
    <dbReference type="NCBI Taxonomy" id="53326"/>
    <lineage>
        <taxon>Eukaryota</taxon>
        <taxon>Metazoa</taxon>
        <taxon>Ecdysozoa</taxon>
        <taxon>Nematoda</taxon>
        <taxon>Chromadorea</taxon>
        <taxon>Rhabditida</taxon>
        <taxon>Rhabditina</taxon>
        <taxon>Rhabditomorpha</taxon>
        <taxon>Strongyloidea</taxon>
        <taxon>Ancylostomatidae</taxon>
        <taxon>Ancylostomatinae</taxon>
        <taxon>Ancylostoma</taxon>
    </lineage>
</organism>
<keyword evidence="11" id="KW-1185">Reference proteome</keyword>
<comment type="catalytic activity">
    <reaction evidence="6">
        <text>(2S)-2-methylbutanoyl-CoA + oxidized [electron-transfer flavoprotein] + H(+) = (2E)-2-methylbut-2-enoyl-CoA + reduced [electron-transfer flavoprotein]</text>
        <dbReference type="Rhea" id="RHEA:48256"/>
        <dbReference type="Rhea" id="RHEA-COMP:10685"/>
        <dbReference type="Rhea" id="RHEA-COMP:10686"/>
        <dbReference type="ChEBI" id="CHEBI:15378"/>
        <dbReference type="ChEBI" id="CHEBI:57337"/>
        <dbReference type="ChEBI" id="CHEBI:57692"/>
        <dbReference type="ChEBI" id="CHEBI:58307"/>
        <dbReference type="ChEBI" id="CHEBI:88166"/>
    </reaction>
    <physiologicalReaction direction="left-to-right" evidence="6">
        <dbReference type="Rhea" id="RHEA:48257"/>
    </physiologicalReaction>
</comment>
<gene>
    <name evidence="10" type="primary">Acey_s1104.g3610</name>
    <name evidence="10" type="synonym">Acey-acdh-9</name>
    <name evidence="10" type="ORF">Y032_1104g3610</name>
</gene>
<sequence>MELSDSFFVFEGSDAASLRTTARREGDYYIVNGSKAFISGAGTSKNYVVMVRHDGQAGAKGIFCLLIEDGMEGFSQGKKEQKLGWNTQPTRILTFEDVKVPVKNQIGPDNYGFNIAMAGLNGGRVNIASCSLGAAQQSLDLAIDHVKVRKQFGKHLSDFQWNQFKLAEMATMVHSSRLMIRDAARHLDADSIHKASMCAMAKLHATENCSQVVNQALQMFGGYGYLKDYPLQQYLRDLRVHQILEGTNEMMRLIVGRDLLSNETLGLR</sequence>
<evidence type="ECO:0000256" key="3">
    <source>
        <dbReference type="ARBA" id="ARBA00022630"/>
    </source>
</evidence>
<comment type="cofactor">
    <cofactor evidence="1 7">
        <name>FAD</name>
        <dbReference type="ChEBI" id="CHEBI:57692"/>
    </cofactor>
</comment>
<dbReference type="Gene3D" id="1.20.140.10">
    <property type="entry name" value="Butyryl-CoA Dehydrogenase, subunit A, domain 3"/>
    <property type="match status" value="1"/>
</dbReference>
<dbReference type="SUPFAM" id="SSF56645">
    <property type="entry name" value="Acyl-CoA dehydrogenase NM domain-like"/>
    <property type="match status" value="1"/>
</dbReference>
<comment type="caution">
    <text evidence="10">The sequence shown here is derived from an EMBL/GenBank/DDBJ whole genome shotgun (WGS) entry which is preliminary data.</text>
</comment>
<dbReference type="InterPro" id="IPR046373">
    <property type="entry name" value="Acyl-CoA_Oxase/DH_mid-dom_sf"/>
</dbReference>
<dbReference type="PANTHER" id="PTHR43831:SF1">
    <property type="entry name" value="ISOBUTYRYL-COA DEHYDROGENASE, MITOCHONDRIAL"/>
    <property type="match status" value="1"/>
</dbReference>
<evidence type="ECO:0000256" key="4">
    <source>
        <dbReference type="ARBA" id="ARBA00022827"/>
    </source>
</evidence>
<dbReference type="AlphaFoldDB" id="A0A016W6L8"/>
<dbReference type="Pfam" id="PF00441">
    <property type="entry name" value="Acyl-CoA_dh_1"/>
    <property type="match status" value="1"/>
</dbReference>
<name>A0A016W6L8_9BILA</name>
<evidence type="ECO:0000256" key="6">
    <source>
        <dbReference type="ARBA" id="ARBA00049552"/>
    </source>
</evidence>
<evidence type="ECO:0000313" key="11">
    <source>
        <dbReference type="Proteomes" id="UP000024635"/>
    </source>
</evidence>
<evidence type="ECO:0000313" key="10">
    <source>
        <dbReference type="EMBL" id="EYC35236.1"/>
    </source>
</evidence>
<dbReference type="InterPro" id="IPR052547">
    <property type="entry name" value="Mito_Isobutyryl-CoADH"/>
</dbReference>
<dbReference type="PANTHER" id="PTHR43831">
    <property type="entry name" value="ISOBUTYRYL-COA DEHYDROGENASE"/>
    <property type="match status" value="1"/>
</dbReference>
<dbReference type="InterPro" id="IPR006091">
    <property type="entry name" value="Acyl-CoA_Oxase/DH_mid-dom"/>
</dbReference>
<feature type="domain" description="Acyl-CoA oxidase/dehydrogenase middle" evidence="9">
    <location>
        <begin position="12"/>
        <end position="98"/>
    </location>
</feature>
<comment type="similarity">
    <text evidence="2 7">Belongs to the acyl-CoA dehydrogenase family.</text>
</comment>
<keyword evidence="5 7" id="KW-0560">Oxidoreductase</keyword>
<keyword evidence="3 7" id="KW-0285">Flavoprotein</keyword>
<dbReference type="InterPro" id="IPR036250">
    <property type="entry name" value="AcylCo_DH-like_C"/>
</dbReference>
<dbReference type="GO" id="GO:0005739">
    <property type="term" value="C:mitochondrion"/>
    <property type="evidence" value="ECO:0007669"/>
    <property type="project" value="TreeGrafter"/>
</dbReference>
<evidence type="ECO:0000259" key="9">
    <source>
        <dbReference type="Pfam" id="PF02770"/>
    </source>
</evidence>
<protein>
    <recommendedName>
        <fullName evidence="12">Acyl-CoA dehydrogenase protein</fullName>
    </recommendedName>
</protein>
<dbReference type="SUPFAM" id="SSF47203">
    <property type="entry name" value="Acyl-CoA dehydrogenase C-terminal domain-like"/>
    <property type="match status" value="1"/>
</dbReference>
<evidence type="ECO:0000256" key="5">
    <source>
        <dbReference type="ARBA" id="ARBA00023002"/>
    </source>
</evidence>